<dbReference type="eggNOG" id="ENOG502QRM9">
    <property type="taxonomic scope" value="Eukaryota"/>
</dbReference>
<dbReference type="OrthoDB" id="2414723at2759"/>
<dbReference type="HOGENOM" id="CLU_017395_2_1_1"/>
<dbReference type="AlphaFoldDB" id="G0WGS7"/>
<organism evidence="3 4">
    <name type="scientific">Naumovozyma dairenensis (strain ATCC 10597 / BCRC 20456 / CBS 421 / NBRC 0211 / NRRL Y-12639)</name>
    <name type="common">Saccharomyces dairenensis</name>
    <dbReference type="NCBI Taxonomy" id="1071378"/>
    <lineage>
        <taxon>Eukaryota</taxon>
        <taxon>Fungi</taxon>
        <taxon>Dikarya</taxon>
        <taxon>Ascomycota</taxon>
        <taxon>Saccharomycotina</taxon>
        <taxon>Saccharomycetes</taxon>
        <taxon>Saccharomycetales</taxon>
        <taxon>Saccharomycetaceae</taxon>
        <taxon>Naumovozyma</taxon>
    </lineage>
</organism>
<dbReference type="STRING" id="1071378.G0WGS7"/>
<evidence type="ECO:0000313" key="3">
    <source>
        <dbReference type="EMBL" id="CCD27005.1"/>
    </source>
</evidence>
<dbReference type="KEGG" id="ndi:NDAI_0J01130"/>
<dbReference type="SUPFAM" id="SSF54695">
    <property type="entry name" value="POZ domain"/>
    <property type="match status" value="2"/>
</dbReference>
<proteinExistence type="predicted"/>
<dbReference type="InterPro" id="IPR011333">
    <property type="entry name" value="SKP1/BTB/POZ_sf"/>
</dbReference>
<evidence type="ECO:0000259" key="2">
    <source>
        <dbReference type="SMART" id="SM00225"/>
    </source>
</evidence>
<dbReference type="Proteomes" id="UP000000689">
    <property type="component" value="Chromosome 10"/>
</dbReference>
<dbReference type="OMA" id="QYTMLFA"/>
<keyword evidence="4" id="KW-1185">Reference proteome</keyword>
<dbReference type="EMBL" id="HE580276">
    <property type="protein sequence ID" value="CCD27005.1"/>
    <property type="molecule type" value="Genomic_DNA"/>
</dbReference>
<dbReference type="SMART" id="SM00225">
    <property type="entry name" value="BTB"/>
    <property type="match status" value="1"/>
</dbReference>
<dbReference type="Gene3D" id="3.30.710.10">
    <property type="entry name" value="Potassium Channel Kv1.1, Chain A"/>
    <property type="match status" value="2"/>
</dbReference>
<name>G0WGS7_NAUDC</name>
<dbReference type="GeneID" id="11494185"/>
<sequence>MSNSPIVLEGHFDPNIPQILPYDKMYKIQIGSKLFRISGASLSSDGPSYFTNYFTQLSINKKRNASVDSAPSPGTDNSTISEILFIDRSADIFELIYQHLQGYFIDIRNEIQYTMLFADAIYYNLPRLRSLLKETDHYYTNVGGRSFKIAKNLFRRKGDSPNYFEMTSAALYRDVEQLIATRKLLRPPPHSPPYVSRSSEYFADLLNILGGATLKLDDDKRESLIKECRYYRFLNLEQNLIKHKITFNPLTKREEISLNLKDISKKGIKIPEQDVLPSNLASCFEPGSNNEGGTCPPLSNTMMVPPSSAQNEDGTPPNKRQRTNLPKDQLWNMVSYKRPFVDEFSRDLIFQIDSTECTLIFNKKRKTLHFTLSGEASIMFERTFDSLLSSQMVNLNDYKIELPTVPNESNPVRKTISASGTVISTKTIIAVPACISLCDLDVNGTKCKMISSLLNTGSGNANTNDEQVWDFTDLKNLTRVSGFKLYLSKSQWKLGVKDNKFILIALKIRSFTNIKEYCKVLDYL</sequence>
<feature type="domain" description="BTB" evidence="2">
    <location>
        <begin position="24"/>
        <end position="140"/>
    </location>
</feature>
<dbReference type="RefSeq" id="XP_003672248.1">
    <property type="nucleotide sequence ID" value="XM_003672200.1"/>
</dbReference>
<dbReference type="PANTHER" id="PTHR31758">
    <property type="entry name" value="BTB/POZ DOMAIN-CONTAINING PROTEIN YLR108C"/>
    <property type="match status" value="1"/>
</dbReference>
<feature type="compositionally biased region" description="Polar residues" evidence="1">
    <location>
        <begin position="291"/>
        <end position="313"/>
    </location>
</feature>
<evidence type="ECO:0000313" key="4">
    <source>
        <dbReference type="Proteomes" id="UP000000689"/>
    </source>
</evidence>
<protein>
    <recommendedName>
        <fullName evidence="2">BTB domain-containing protein</fullName>
    </recommendedName>
</protein>
<accession>G0WGS7</accession>
<evidence type="ECO:0000256" key="1">
    <source>
        <dbReference type="SAM" id="MobiDB-lite"/>
    </source>
</evidence>
<reference evidence="3 4" key="1">
    <citation type="journal article" date="2011" name="Proc. Natl. Acad. Sci. U.S.A.">
        <title>Evolutionary erosion of yeast sex chromosomes by mating-type switching accidents.</title>
        <authorList>
            <person name="Gordon J.L."/>
            <person name="Armisen D."/>
            <person name="Proux-Wera E."/>
            <person name="Oheigeartaigh S.S."/>
            <person name="Byrne K.P."/>
            <person name="Wolfe K.H."/>
        </authorList>
    </citation>
    <scope>NUCLEOTIDE SEQUENCE [LARGE SCALE GENOMIC DNA]</scope>
    <source>
        <strain evidence="4">ATCC 10597 / BCRC 20456 / CBS 421 / NBRC 0211 / NRRL Y-12639</strain>
    </source>
</reference>
<dbReference type="PANTHER" id="PTHR31758:SF2">
    <property type="entry name" value="BTB_POZ DOMAIN-CONTAINING PROTEIN YLR108C"/>
    <property type="match status" value="1"/>
</dbReference>
<gene>
    <name evidence="3" type="primary">NDAI0J01130</name>
    <name evidence="3" type="ordered locus">NDAI_0J01130</name>
</gene>
<feature type="region of interest" description="Disordered" evidence="1">
    <location>
        <begin position="291"/>
        <end position="324"/>
    </location>
</feature>
<dbReference type="InterPro" id="IPR000210">
    <property type="entry name" value="BTB/POZ_dom"/>
</dbReference>